<protein>
    <submittedName>
        <fullName evidence="2">Uncharacterized protein</fullName>
    </submittedName>
</protein>
<name>A0A1M5B9S0_STRHI</name>
<evidence type="ECO:0000313" key="2">
    <source>
        <dbReference type="EMBL" id="SHF39175.1"/>
    </source>
</evidence>
<evidence type="ECO:0000256" key="1">
    <source>
        <dbReference type="SAM" id="MobiDB-lite"/>
    </source>
</evidence>
<dbReference type="OrthoDB" id="5194954at2"/>
<dbReference type="STRING" id="2017.SAMN05444320_103466"/>
<dbReference type="EMBL" id="FQVN01000003">
    <property type="protein sequence ID" value="SHF39175.1"/>
    <property type="molecule type" value="Genomic_DNA"/>
</dbReference>
<accession>A0A1M5B9S0</accession>
<reference evidence="2 3" key="1">
    <citation type="submission" date="2016-11" db="EMBL/GenBank/DDBJ databases">
        <authorList>
            <person name="Jaros S."/>
            <person name="Januszkiewicz K."/>
            <person name="Wedrychowicz H."/>
        </authorList>
    </citation>
    <scope>NUCLEOTIDE SEQUENCE [LARGE SCALE GENOMIC DNA]</scope>
    <source>
        <strain evidence="2 3">DSM 44523</strain>
    </source>
</reference>
<sequence length="96" mass="10625">MTVTSEMAALHRAMGELRQRVGELRSRYGDVPPVRRLVNDVERLDIDVADLGGLPTAPAPRTEGKGPEIVHVPDTPYDPKLWHDADDEGVGGYHRE</sequence>
<feature type="region of interest" description="Disordered" evidence="1">
    <location>
        <begin position="51"/>
        <end position="96"/>
    </location>
</feature>
<organism evidence="2 3">
    <name type="scientific">Streptoalloteichus hindustanus</name>
    <dbReference type="NCBI Taxonomy" id="2017"/>
    <lineage>
        <taxon>Bacteria</taxon>
        <taxon>Bacillati</taxon>
        <taxon>Actinomycetota</taxon>
        <taxon>Actinomycetes</taxon>
        <taxon>Pseudonocardiales</taxon>
        <taxon>Pseudonocardiaceae</taxon>
        <taxon>Streptoalloteichus</taxon>
    </lineage>
</organism>
<dbReference type="Proteomes" id="UP000184501">
    <property type="component" value="Unassembled WGS sequence"/>
</dbReference>
<keyword evidence="3" id="KW-1185">Reference proteome</keyword>
<evidence type="ECO:0000313" key="3">
    <source>
        <dbReference type="Proteomes" id="UP000184501"/>
    </source>
</evidence>
<gene>
    <name evidence="2" type="ORF">SAMN05444320_103466</name>
</gene>
<dbReference type="AlphaFoldDB" id="A0A1M5B9S0"/>
<proteinExistence type="predicted"/>
<dbReference type="RefSeq" id="WP_073481946.1">
    <property type="nucleotide sequence ID" value="NZ_FQVN01000003.1"/>
</dbReference>